<sequence>MSKAIVVGSRREPQMVLHVCVSILFRRPQQLPFQVQPTSGAAHRPLGRIPLWKATHHHGGEWTCSRKRRDLPAQGNPVDKQLHVSSPPPWVTRLVAKFDWWRRSR</sequence>
<protein>
    <submittedName>
        <fullName evidence="1">Uncharacterized protein</fullName>
    </submittedName>
</protein>
<proteinExistence type="predicted"/>
<dbReference type="AlphaFoldDB" id="A0A5K3F834"/>
<reference evidence="1" key="1">
    <citation type="submission" date="2019-11" db="UniProtKB">
        <authorList>
            <consortium name="WormBaseParasite"/>
        </authorList>
    </citation>
    <scope>IDENTIFICATION</scope>
</reference>
<dbReference type="WBParaSite" id="MCU_006206-RA">
    <property type="protein sequence ID" value="MCU_006206-RA"/>
    <property type="gene ID" value="MCU_006206"/>
</dbReference>
<organism evidence="1">
    <name type="scientific">Mesocestoides corti</name>
    <name type="common">Flatworm</name>
    <dbReference type="NCBI Taxonomy" id="53468"/>
    <lineage>
        <taxon>Eukaryota</taxon>
        <taxon>Metazoa</taxon>
        <taxon>Spiralia</taxon>
        <taxon>Lophotrochozoa</taxon>
        <taxon>Platyhelminthes</taxon>
        <taxon>Cestoda</taxon>
        <taxon>Eucestoda</taxon>
        <taxon>Cyclophyllidea</taxon>
        <taxon>Mesocestoididae</taxon>
        <taxon>Mesocestoides</taxon>
    </lineage>
</organism>
<name>A0A5K3F834_MESCO</name>
<accession>A0A5K3F834</accession>
<evidence type="ECO:0000313" key="1">
    <source>
        <dbReference type="WBParaSite" id="MCU_006206-RA"/>
    </source>
</evidence>